<dbReference type="PANTHER" id="PTHR43711">
    <property type="entry name" value="TWO-COMPONENT HISTIDINE KINASE"/>
    <property type="match status" value="1"/>
</dbReference>
<dbReference type="InterPro" id="IPR011649">
    <property type="entry name" value="KaiB_domain"/>
</dbReference>
<evidence type="ECO:0000256" key="9">
    <source>
        <dbReference type="HAMAP-Rule" id="MF_01837"/>
    </source>
</evidence>
<dbReference type="CDD" id="cd00082">
    <property type="entry name" value="HisKA"/>
    <property type="match status" value="1"/>
</dbReference>
<dbReference type="SUPFAM" id="SSF55874">
    <property type="entry name" value="ATPase domain of HSP90 chaperone/DNA topoisomerase II/histidine kinase"/>
    <property type="match status" value="1"/>
</dbReference>
<dbReference type="PANTHER" id="PTHR43711:SF26">
    <property type="entry name" value="SENSOR HISTIDINE KINASE RCSC"/>
    <property type="match status" value="1"/>
</dbReference>
<keyword evidence="4 9" id="KW-0547">Nucleotide-binding</keyword>
<dbReference type="SMART" id="SM00387">
    <property type="entry name" value="HATPase_c"/>
    <property type="match status" value="1"/>
</dbReference>
<dbReference type="Pfam" id="PF02518">
    <property type="entry name" value="HATPase_c"/>
    <property type="match status" value="1"/>
</dbReference>
<evidence type="ECO:0000256" key="6">
    <source>
        <dbReference type="ARBA" id="ARBA00022840"/>
    </source>
</evidence>
<gene>
    <name evidence="9" type="primary">sasA</name>
    <name evidence="11" type="ORF">ABWT76_003722</name>
</gene>
<reference evidence="11" key="1">
    <citation type="submission" date="2024-07" db="EMBL/GenBank/DDBJ databases">
        <authorList>
            <person name="Kim Y.J."/>
            <person name="Jeong J.Y."/>
        </authorList>
    </citation>
    <scope>NUCLEOTIDE SEQUENCE</scope>
    <source>
        <strain evidence="11">GIHE-MW2</strain>
    </source>
</reference>
<dbReference type="HAMAP" id="MF_01837">
    <property type="entry name" value="Kinase_SasA"/>
    <property type="match status" value="1"/>
</dbReference>
<name>A0AAU8J915_9CYAN</name>
<dbReference type="InterPro" id="IPR004358">
    <property type="entry name" value="Sig_transdc_His_kin-like_C"/>
</dbReference>
<evidence type="ECO:0000256" key="3">
    <source>
        <dbReference type="ARBA" id="ARBA00022679"/>
    </source>
</evidence>
<feature type="domain" description="Histidine kinase" evidence="10">
    <location>
        <begin position="168"/>
        <end position="393"/>
    </location>
</feature>
<dbReference type="FunFam" id="3.30.565.10:FF:000006">
    <property type="entry name" value="Sensor histidine kinase WalK"/>
    <property type="match status" value="1"/>
</dbReference>
<evidence type="ECO:0000256" key="5">
    <source>
        <dbReference type="ARBA" id="ARBA00022777"/>
    </source>
</evidence>
<dbReference type="InterPro" id="IPR036890">
    <property type="entry name" value="HATPase_C_sf"/>
</dbReference>
<dbReference type="PROSITE" id="PS50109">
    <property type="entry name" value="HIS_KIN"/>
    <property type="match status" value="1"/>
</dbReference>
<dbReference type="InterPro" id="IPR003594">
    <property type="entry name" value="HATPase_dom"/>
</dbReference>
<dbReference type="SMART" id="SM00388">
    <property type="entry name" value="HisKA"/>
    <property type="match status" value="1"/>
</dbReference>
<keyword evidence="8 9" id="KW-0090">Biological rhythms</keyword>
<evidence type="ECO:0000256" key="2">
    <source>
        <dbReference type="ARBA" id="ARBA00022553"/>
    </source>
</evidence>
<dbReference type="GO" id="GO:0007623">
    <property type="term" value="P:circadian rhythm"/>
    <property type="evidence" value="ECO:0007669"/>
    <property type="project" value="UniProtKB-UniRule"/>
</dbReference>
<dbReference type="RefSeq" id="WP_354634778.1">
    <property type="nucleotide sequence ID" value="NZ_CP159837.1"/>
</dbReference>
<evidence type="ECO:0000259" key="10">
    <source>
        <dbReference type="PROSITE" id="PS50109"/>
    </source>
</evidence>
<dbReference type="AlphaFoldDB" id="A0AAU8J915"/>
<dbReference type="GO" id="GO:0000155">
    <property type="term" value="F:phosphorelay sensor kinase activity"/>
    <property type="evidence" value="ECO:0007669"/>
    <property type="project" value="InterPro"/>
</dbReference>
<protein>
    <recommendedName>
        <fullName evidence="9">Adaptive-response sensory-kinase SasA</fullName>
        <ecNumber evidence="9">2.7.13.3</ecNumber>
    </recommendedName>
    <alternativeName>
        <fullName evidence="9">Sensor histidine kinase SasA</fullName>
    </alternativeName>
</protein>
<keyword evidence="2 9" id="KW-0597">Phosphoprotein</keyword>
<comment type="function">
    <text evidence="9">Member of the two-component regulatory system SasA/RpaA involved in genome-wide circadian gene expression. One of several clock output pathways. Participates in the Kai clock protein complex, the main circadian regulator in cyanobacteria, via its interaction with KaiC. KaiC enhances the autophosphorylation activity of SasA, which then transfers its phosphate group to RpaA to activate it. In addition to its output function, recruits fold-shifted KaiB (KaiB(fs)) to KaiC to cooperatively form the KaiB(6):KaiC(6) complex (independent of SasA kinase activity). Required for robustness of the circadian rhythm of gene expression and is involved in clock output, also required for adaptation to light/dark cycles.</text>
</comment>
<dbReference type="InterPro" id="IPR050736">
    <property type="entry name" value="Sensor_HK_Regulatory"/>
</dbReference>
<organism evidence="11">
    <name type="scientific">Planktothricoides raciborskii GIHE-MW2</name>
    <dbReference type="NCBI Taxonomy" id="2792601"/>
    <lineage>
        <taxon>Bacteria</taxon>
        <taxon>Bacillati</taxon>
        <taxon>Cyanobacteriota</taxon>
        <taxon>Cyanophyceae</taxon>
        <taxon>Oscillatoriophycideae</taxon>
        <taxon>Oscillatoriales</taxon>
        <taxon>Oscillatoriaceae</taxon>
        <taxon>Planktothricoides</taxon>
    </lineage>
</organism>
<dbReference type="InterPro" id="IPR036097">
    <property type="entry name" value="HisK_dim/P_sf"/>
</dbReference>
<feature type="modified residue" description="Phosphohistidine; by autocatalysis" evidence="9">
    <location>
        <position position="171"/>
    </location>
</feature>
<dbReference type="Pfam" id="PF07689">
    <property type="entry name" value="KaiB"/>
    <property type="match status" value="1"/>
</dbReference>
<dbReference type="InterPro" id="IPR036249">
    <property type="entry name" value="Thioredoxin-like_sf"/>
</dbReference>
<dbReference type="InterPro" id="IPR005467">
    <property type="entry name" value="His_kinase_dom"/>
</dbReference>
<dbReference type="EMBL" id="CP159837">
    <property type="protein sequence ID" value="XCM35068.1"/>
    <property type="molecule type" value="Genomic_DNA"/>
</dbReference>
<dbReference type="InterPro" id="IPR023527">
    <property type="entry name" value="Kinase_SasA"/>
</dbReference>
<keyword evidence="7 9" id="KW-0902">Two-component regulatory system</keyword>
<evidence type="ECO:0000256" key="1">
    <source>
        <dbReference type="ARBA" id="ARBA00000085"/>
    </source>
</evidence>
<proteinExistence type="inferred from homology"/>
<dbReference type="PRINTS" id="PR00344">
    <property type="entry name" value="BCTRLSENSOR"/>
</dbReference>
<dbReference type="SUPFAM" id="SSF52833">
    <property type="entry name" value="Thioredoxin-like"/>
    <property type="match status" value="1"/>
</dbReference>
<dbReference type="InterPro" id="IPR003661">
    <property type="entry name" value="HisK_dim/P_dom"/>
</dbReference>
<keyword evidence="5 9" id="KW-0418">Kinase</keyword>
<evidence type="ECO:0000256" key="7">
    <source>
        <dbReference type="ARBA" id="ARBA00023012"/>
    </source>
</evidence>
<dbReference type="GO" id="GO:0005524">
    <property type="term" value="F:ATP binding"/>
    <property type="evidence" value="ECO:0007669"/>
    <property type="project" value="UniProtKB-KW"/>
</dbReference>
<evidence type="ECO:0000313" key="11">
    <source>
        <dbReference type="EMBL" id="XCM35068.1"/>
    </source>
</evidence>
<sequence length="394" mass="45152">MHVIPNQTTNTKLALQLLLFVDSRPHSAEQIQEIRNYLKQWRTEFPYNLEIINVVEEPYLAEHYKLIATPTLLKLYPEPRQVLTGNNIVAQLDKWWVRWQSTLKEHLNTQLSESNCVVKHHEPTQIATNSSVADSAEMIRLSDEVFRLKQEKAELLDQLRFKDQMIAMLAHDIRNPLTAVSLALETLTKATTSADGKKTPIAPSLFNRLIQHARNQATAIDRLIEDILQAAGGDRDQFYLHRQQINLGCLCQEILEDFSHQFEKKSLKLVTDIPNDLPSVYADPERVRQVMINLLDNAGKYSPEGGNIRISILHRTSQKVQVSISDEGQGIPPENQEEIFKDHFRLQRDRGQKGYGIGLSVCRQLIRSQYGQIWVDSQLSKGSTFHFTLPVYQA</sequence>
<comment type="catalytic activity">
    <reaction evidence="1 9">
        <text>ATP + protein L-histidine = ADP + protein N-phospho-L-histidine.</text>
        <dbReference type="EC" id="2.7.13.3"/>
    </reaction>
</comment>
<keyword evidence="3 9" id="KW-0808">Transferase</keyword>
<dbReference type="NCBIfam" id="NF006800">
    <property type="entry name" value="PRK09303.1"/>
    <property type="match status" value="1"/>
</dbReference>
<dbReference type="Gene3D" id="1.10.287.130">
    <property type="match status" value="1"/>
</dbReference>
<evidence type="ECO:0000256" key="4">
    <source>
        <dbReference type="ARBA" id="ARBA00022741"/>
    </source>
</evidence>
<dbReference type="Gene3D" id="3.40.30.10">
    <property type="entry name" value="Glutaredoxin"/>
    <property type="match status" value="1"/>
</dbReference>
<keyword evidence="6 9" id="KW-0067">ATP-binding</keyword>
<dbReference type="SUPFAM" id="SSF47384">
    <property type="entry name" value="Homodimeric domain of signal transducing histidine kinase"/>
    <property type="match status" value="1"/>
</dbReference>
<accession>A0AAU8J915</accession>
<dbReference type="Pfam" id="PF00512">
    <property type="entry name" value="HisKA"/>
    <property type="match status" value="1"/>
</dbReference>
<dbReference type="SMART" id="SM01248">
    <property type="entry name" value="KaiB"/>
    <property type="match status" value="1"/>
</dbReference>
<comment type="subunit">
    <text evidence="9">Homooligomerizes. Interacts with KaiC. Participates in the KaiABC clock complex, whose core is composed of a KaiC homohexamer, 6 KaiB and up to 6 KaiA dimers. SasA and KaiB(fs) compete to bind to KaiC.</text>
</comment>
<dbReference type="CDD" id="cd02978">
    <property type="entry name" value="KaiB_like"/>
    <property type="match status" value="1"/>
</dbReference>
<evidence type="ECO:0000256" key="8">
    <source>
        <dbReference type="ARBA" id="ARBA00023108"/>
    </source>
</evidence>
<dbReference type="EC" id="2.7.13.3" evidence="9"/>
<dbReference type="Gene3D" id="3.30.565.10">
    <property type="entry name" value="Histidine kinase-like ATPase, C-terminal domain"/>
    <property type="match status" value="1"/>
</dbReference>
<comment type="domain">
    <text evidence="9">The N-terminus interacts with KaiC, while the C-terminal histidine kinase domain autophosphorylates and is probably responsible for self-oligomerization. The N-terminal domain stimulates the C-terminus to autophosphorylate.</text>
</comment>